<comment type="subunit">
    <text evidence="5">Homodimer.</text>
</comment>
<keyword evidence="5" id="KW-0813">Transport</keyword>
<keyword evidence="5" id="KW-0406">Ion transport</keyword>
<comment type="caution">
    <text evidence="6">The sequence shown here is derived from an EMBL/GenBank/DDBJ whole genome shotgun (WGS) entry which is preliminary data.</text>
</comment>
<keyword evidence="3 5" id="KW-1133">Transmembrane helix</keyword>
<dbReference type="GO" id="GO:0005886">
    <property type="term" value="C:plasma membrane"/>
    <property type="evidence" value="ECO:0007669"/>
    <property type="project" value="UniProtKB-SubCell"/>
</dbReference>
<dbReference type="InterPro" id="IPR008521">
    <property type="entry name" value="Mg_trans_NIPA"/>
</dbReference>
<reference evidence="6 7" key="1">
    <citation type="submission" date="2022-12" db="EMBL/GenBank/DDBJ databases">
        <title>Chromosome-scale assembly of the Ensete ventricosum genome.</title>
        <authorList>
            <person name="Dussert Y."/>
            <person name="Stocks J."/>
            <person name="Wendawek A."/>
            <person name="Woldeyes F."/>
            <person name="Nichols R.A."/>
            <person name="Borrell J.S."/>
        </authorList>
    </citation>
    <scope>NUCLEOTIDE SEQUENCE [LARGE SCALE GENOMIC DNA]</scope>
    <source>
        <strain evidence="7">cv. Maze</strain>
        <tissue evidence="6">Seeds</tissue>
    </source>
</reference>
<dbReference type="PANTHER" id="PTHR12570">
    <property type="match status" value="1"/>
</dbReference>
<evidence type="ECO:0000256" key="5">
    <source>
        <dbReference type="RuleBase" id="RU363078"/>
    </source>
</evidence>
<dbReference type="EMBL" id="JAQQAF010000004">
    <property type="protein sequence ID" value="KAJ8491918.1"/>
    <property type="molecule type" value="Genomic_DNA"/>
</dbReference>
<dbReference type="AlphaFoldDB" id="A0AAV8PIV3"/>
<sequence>MGTEASAMAMSADNIRGFALALSSRFFIGSSFIVKKIGLKKAGMYGVRAGSGGFSHLYEPFWWLGMITMIVGEIAKFSAYAFAPAILVSCYSFGSFEYYSQC</sequence>
<dbReference type="PANTHER" id="PTHR12570:SF20">
    <property type="entry name" value="MAGNESIUM TRANSPORTER NIPA1-RELATED"/>
    <property type="match status" value="1"/>
</dbReference>
<keyword evidence="5" id="KW-1003">Cell membrane</keyword>
<evidence type="ECO:0000256" key="1">
    <source>
        <dbReference type="ARBA" id="ARBA00004141"/>
    </source>
</evidence>
<comment type="caution">
    <text evidence="5">Lacks conserved residue(s) required for the propagation of feature annotation.</text>
</comment>
<comment type="subcellular location">
    <subcellularLocation>
        <location evidence="5">Cell membrane</location>
        <topology evidence="5">Multi-pass membrane protein</topology>
    </subcellularLocation>
    <subcellularLocation>
        <location evidence="5">Early endosome</location>
    </subcellularLocation>
    <subcellularLocation>
        <location evidence="1">Membrane</location>
        <topology evidence="1">Multi-pass membrane protein</topology>
    </subcellularLocation>
</comment>
<comment type="similarity">
    <text evidence="5">Belongs to the NIPA (TC 2.A.7) family.</text>
</comment>
<dbReference type="GO" id="GO:0005769">
    <property type="term" value="C:early endosome"/>
    <property type="evidence" value="ECO:0007669"/>
    <property type="project" value="UniProtKB-SubCell"/>
</dbReference>
<keyword evidence="4 5" id="KW-0472">Membrane</keyword>
<keyword evidence="2 5" id="KW-0812">Transmembrane</keyword>
<dbReference type="GO" id="GO:0015095">
    <property type="term" value="F:magnesium ion transmembrane transporter activity"/>
    <property type="evidence" value="ECO:0007669"/>
    <property type="project" value="UniProtKB-UniRule"/>
</dbReference>
<evidence type="ECO:0000313" key="7">
    <source>
        <dbReference type="Proteomes" id="UP001222027"/>
    </source>
</evidence>
<protein>
    <recommendedName>
        <fullName evidence="5">Probable magnesium transporter</fullName>
    </recommendedName>
</protein>
<dbReference type="Pfam" id="PF05653">
    <property type="entry name" value="Mg_trans_NIPA"/>
    <property type="match status" value="1"/>
</dbReference>
<accession>A0AAV8PIV3</accession>
<name>A0AAV8PIV3_ENSVE</name>
<comment type="function">
    <text evidence="5">Acts as a Mg(2+) transporter. Can also transport other divalent cations such as Fe(2+), Sr(2+), Ba(2+), Mn(2+) and Co(2+) but to a much less extent than Mg(2+).</text>
</comment>
<evidence type="ECO:0000256" key="3">
    <source>
        <dbReference type="ARBA" id="ARBA00022989"/>
    </source>
</evidence>
<dbReference type="Proteomes" id="UP001222027">
    <property type="component" value="Unassembled WGS sequence"/>
</dbReference>
<proteinExistence type="inferred from homology"/>
<feature type="transmembrane region" description="Helical" evidence="5">
    <location>
        <begin position="15"/>
        <end position="34"/>
    </location>
</feature>
<keyword evidence="5" id="KW-0967">Endosome</keyword>
<evidence type="ECO:0000256" key="2">
    <source>
        <dbReference type="ARBA" id="ARBA00022692"/>
    </source>
</evidence>
<evidence type="ECO:0000313" key="6">
    <source>
        <dbReference type="EMBL" id="KAJ8491918.1"/>
    </source>
</evidence>
<gene>
    <name evidence="6" type="ORF">OPV22_013639</name>
</gene>
<evidence type="ECO:0000256" key="4">
    <source>
        <dbReference type="ARBA" id="ARBA00023136"/>
    </source>
</evidence>
<keyword evidence="7" id="KW-1185">Reference proteome</keyword>
<organism evidence="6 7">
    <name type="scientific">Ensete ventricosum</name>
    <name type="common">Abyssinian banana</name>
    <name type="synonym">Musa ensete</name>
    <dbReference type="NCBI Taxonomy" id="4639"/>
    <lineage>
        <taxon>Eukaryota</taxon>
        <taxon>Viridiplantae</taxon>
        <taxon>Streptophyta</taxon>
        <taxon>Embryophyta</taxon>
        <taxon>Tracheophyta</taxon>
        <taxon>Spermatophyta</taxon>
        <taxon>Magnoliopsida</taxon>
        <taxon>Liliopsida</taxon>
        <taxon>Zingiberales</taxon>
        <taxon>Musaceae</taxon>
        <taxon>Ensete</taxon>
    </lineage>
</organism>
<keyword evidence="5" id="KW-0460">Magnesium</keyword>